<dbReference type="Pfam" id="PF12796">
    <property type="entry name" value="Ank_2"/>
    <property type="match status" value="1"/>
</dbReference>
<accession>A0A1L9P4M9</accession>
<reference evidence="5" key="1">
    <citation type="journal article" date="2017" name="Genome Biol.">
        <title>Comparative genomics reveals high biological diversity and specific adaptations in the industrially and medically important fungal genus Aspergillus.</title>
        <authorList>
            <person name="de Vries R.P."/>
            <person name="Riley R."/>
            <person name="Wiebenga A."/>
            <person name="Aguilar-Osorio G."/>
            <person name="Amillis S."/>
            <person name="Uchima C.A."/>
            <person name="Anderluh G."/>
            <person name="Asadollahi M."/>
            <person name="Askin M."/>
            <person name="Barry K."/>
            <person name="Battaglia E."/>
            <person name="Bayram O."/>
            <person name="Benocci T."/>
            <person name="Braus-Stromeyer S.A."/>
            <person name="Caldana C."/>
            <person name="Canovas D."/>
            <person name="Cerqueira G.C."/>
            <person name="Chen F."/>
            <person name="Chen W."/>
            <person name="Choi C."/>
            <person name="Clum A."/>
            <person name="Dos Santos R.A."/>
            <person name="Damasio A.R."/>
            <person name="Diallinas G."/>
            <person name="Emri T."/>
            <person name="Fekete E."/>
            <person name="Flipphi M."/>
            <person name="Freyberg S."/>
            <person name="Gallo A."/>
            <person name="Gournas C."/>
            <person name="Habgood R."/>
            <person name="Hainaut M."/>
            <person name="Harispe M.L."/>
            <person name="Henrissat B."/>
            <person name="Hilden K.S."/>
            <person name="Hope R."/>
            <person name="Hossain A."/>
            <person name="Karabika E."/>
            <person name="Karaffa L."/>
            <person name="Karanyi Z."/>
            <person name="Krasevec N."/>
            <person name="Kuo A."/>
            <person name="Kusch H."/>
            <person name="LaButti K."/>
            <person name="Lagendijk E.L."/>
            <person name="Lapidus A."/>
            <person name="Levasseur A."/>
            <person name="Lindquist E."/>
            <person name="Lipzen A."/>
            <person name="Logrieco A.F."/>
            <person name="MacCabe A."/>
            <person name="Maekelae M.R."/>
            <person name="Malavazi I."/>
            <person name="Melin P."/>
            <person name="Meyer V."/>
            <person name="Mielnichuk N."/>
            <person name="Miskei M."/>
            <person name="Molnar A.P."/>
            <person name="Mule G."/>
            <person name="Ngan C.Y."/>
            <person name="Orejas M."/>
            <person name="Orosz E."/>
            <person name="Ouedraogo J.P."/>
            <person name="Overkamp K.M."/>
            <person name="Park H.-S."/>
            <person name="Perrone G."/>
            <person name="Piumi F."/>
            <person name="Punt P.J."/>
            <person name="Ram A.F."/>
            <person name="Ramon A."/>
            <person name="Rauscher S."/>
            <person name="Record E."/>
            <person name="Riano-Pachon D.M."/>
            <person name="Robert V."/>
            <person name="Roehrig J."/>
            <person name="Ruller R."/>
            <person name="Salamov A."/>
            <person name="Salih N.S."/>
            <person name="Samson R.A."/>
            <person name="Sandor E."/>
            <person name="Sanguinetti M."/>
            <person name="Schuetze T."/>
            <person name="Sepcic K."/>
            <person name="Shelest E."/>
            <person name="Sherlock G."/>
            <person name="Sophianopoulou V."/>
            <person name="Squina F.M."/>
            <person name="Sun H."/>
            <person name="Susca A."/>
            <person name="Todd R.B."/>
            <person name="Tsang A."/>
            <person name="Unkles S.E."/>
            <person name="van de Wiele N."/>
            <person name="van Rossen-Uffink D."/>
            <person name="Oliveira J.V."/>
            <person name="Vesth T.C."/>
            <person name="Visser J."/>
            <person name="Yu J.-H."/>
            <person name="Zhou M."/>
            <person name="Andersen M.R."/>
            <person name="Archer D.B."/>
            <person name="Baker S.E."/>
            <person name="Benoit I."/>
            <person name="Brakhage A.A."/>
            <person name="Braus G.H."/>
            <person name="Fischer R."/>
            <person name="Frisvad J.C."/>
            <person name="Goldman G.H."/>
            <person name="Houbraken J."/>
            <person name="Oakley B."/>
            <person name="Pocsi I."/>
            <person name="Scazzocchio C."/>
            <person name="Seiboth B."/>
            <person name="vanKuyk P.A."/>
            <person name="Wortman J."/>
            <person name="Dyer P.S."/>
            <person name="Grigoriev I.V."/>
        </authorList>
    </citation>
    <scope>NUCLEOTIDE SEQUENCE [LARGE SCALE GENOMIC DNA]</scope>
    <source>
        <strain evidence="5">CBS 583.65</strain>
    </source>
</reference>
<keyword evidence="1" id="KW-0040">ANK repeat</keyword>
<name>A0A1L9P4M9_ASPVE</name>
<dbReference type="PROSITE" id="PS50297">
    <property type="entry name" value="ANK_REP_REGION"/>
    <property type="match status" value="1"/>
</dbReference>
<dbReference type="Pfam" id="PF17107">
    <property type="entry name" value="SesA"/>
    <property type="match status" value="1"/>
</dbReference>
<dbReference type="VEuPathDB" id="FungiDB:ASPVEDRAFT_236851"/>
<dbReference type="Proteomes" id="UP000184073">
    <property type="component" value="Unassembled WGS sequence"/>
</dbReference>
<proteinExistence type="predicted"/>
<dbReference type="SUPFAM" id="SSF48403">
    <property type="entry name" value="Ankyrin repeat"/>
    <property type="match status" value="1"/>
</dbReference>
<dbReference type="AlphaFoldDB" id="A0A1L9P4M9"/>
<protein>
    <recommendedName>
        <fullName evidence="3">NACHT-NTPase and P-loop NTPases N-terminal domain-containing protein</fullName>
    </recommendedName>
</protein>
<gene>
    <name evidence="4" type="ORF">ASPVEDRAFT_236851</name>
</gene>
<dbReference type="InterPro" id="IPR031352">
    <property type="entry name" value="SesA"/>
</dbReference>
<evidence type="ECO:0000313" key="5">
    <source>
        <dbReference type="Proteomes" id="UP000184073"/>
    </source>
</evidence>
<dbReference type="STRING" id="1036611.A0A1L9P4M9"/>
<evidence type="ECO:0000256" key="1">
    <source>
        <dbReference type="PROSITE-ProRule" id="PRU00023"/>
    </source>
</evidence>
<dbReference type="RefSeq" id="XP_040662167.1">
    <property type="nucleotide sequence ID" value="XM_040809572.1"/>
</dbReference>
<evidence type="ECO:0000259" key="3">
    <source>
        <dbReference type="Pfam" id="PF17107"/>
    </source>
</evidence>
<feature type="region of interest" description="Disordered" evidence="2">
    <location>
        <begin position="204"/>
        <end position="229"/>
    </location>
</feature>
<keyword evidence="5" id="KW-1185">Reference proteome</keyword>
<feature type="compositionally biased region" description="Polar residues" evidence="2">
    <location>
        <begin position="204"/>
        <end position="219"/>
    </location>
</feature>
<dbReference type="OrthoDB" id="3200163at2759"/>
<dbReference type="EMBL" id="KV878125">
    <property type="protein sequence ID" value="OJI96404.1"/>
    <property type="molecule type" value="Genomic_DNA"/>
</dbReference>
<evidence type="ECO:0000256" key="2">
    <source>
        <dbReference type="SAM" id="MobiDB-lite"/>
    </source>
</evidence>
<dbReference type="Gene3D" id="1.25.40.20">
    <property type="entry name" value="Ankyrin repeat-containing domain"/>
    <property type="match status" value="1"/>
</dbReference>
<dbReference type="InterPro" id="IPR002110">
    <property type="entry name" value="Ankyrin_rpt"/>
</dbReference>
<dbReference type="PROSITE" id="PS50088">
    <property type="entry name" value="ANK_REPEAT"/>
    <property type="match status" value="1"/>
</dbReference>
<organism evidence="4 5">
    <name type="scientific">Aspergillus versicolor CBS 583.65</name>
    <dbReference type="NCBI Taxonomy" id="1036611"/>
    <lineage>
        <taxon>Eukaryota</taxon>
        <taxon>Fungi</taxon>
        <taxon>Dikarya</taxon>
        <taxon>Ascomycota</taxon>
        <taxon>Pezizomycotina</taxon>
        <taxon>Eurotiomycetes</taxon>
        <taxon>Eurotiomycetidae</taxon>
        <taxon>Eurotiales</taxon>
        <taxon>Aspergillaceae</taxon>
        <taxon>Aspergillus</taxon>
        <taxon>Aspergillus subgen. Nidulantes</taxon>
    </lineage>
</organism>
<dbReference type="GeneID" id="63725083"/>
<dbReference type="SMART" id="SM00248">
    <property type="entry name" value="ANK"/>
    <property type="match status" value="1"/>
</dbReference>
<dbReference type="InterPro" id="IPR036770">
    <property type="entry name" value="Ankyrin_rpt-contain_sf"/>
</dbReference>
<feature type="repeat" description="ANK" evidence="1">
    <location>
        <begin position="348"/>
        <end position="380"/>
    </location>
</feature>
<feature type="domain" description="NACHT-NTPase and P-loop NTPases N-terminal" evidence="3">
    <location>
        <begin position="48"/>
        <end position="176"/>
    </location>
</feature>
<evidence type="ECO:0000313" key="4">
    <source>
        <dbReference type="EMBL" id="OJI96404.1"/>
    </source>
</evidence>
<sequence>MARLWTTSTWHVIILGQGFTFFLTSRLRVTRLPTPTCISMAEIVGLVSGAITLADASHKAGSGILALRRLWNDVHDVPDYINSLLDRLSLVHSVLADLKDQLSRDQNILPANSAIQLSVQYCDKAIQNLDTLVNELKQNVEDKARLRRNKARIKAVFERDLIQRLERGLQDALQLLGIAQQTYAVALMRQQPSLIATQMPTQAGTLATSGSPSTTQTLSPRKHEPPSATEATCNLCKPTNAGFLSLPWIYSRFLGSYTSKSSFVNSTGLSAPAEETYRARVQLPSWLARSVWDICAKRASNGWTYSLRHWTIRPERTEIFETAFEGDLASVVQIFDDRAGSLYDRDPQGWTLLHYAAFHGNLEKVTYLMQKGLSIHETNNDGSSPLYYLCRNADQATEVLSTYRFLKSAEDLTDAANTVFFSIRSGASHQKSTLHRFIWSVPGLLDLVLDEFHSVPLESRFKSIIWRYVDPKVLLDTIVRENLIDAEIFRQQLHADPTRSLHEFAKVYFQNVPGGPNAEDQVVHQLETAFEDWRELARWLFQGIASEDLSRQGNDSWEATTPLFAGLLGCGWEIPCSPWELRRNKRRLDAAISFWLEDLKSAGVDLKKYGKWERTMFRESYMLRTARWERLGCGGGDEGNGQGPILVSIQSGPCPGDWELVLDSFGETFVGAFFEWAESKRPLMPGSWDEDDVD</sequence>